<feature type="non-terminal residue" evidence="5">
    <location>
        <position position="1"/>
    </location>
</feature>
<dbReference type="PANTHER" id="PTHR23355:SF9">
    <property type="entry name" value="DIS3-LIKE EXONUCLEASE 2"/>
    <property type="match status" value="1"/>
</dbReference>
<dbReference type="GO" id="GO:0004527">
    <property type="term" value="F:exonuclease activity"/>
    <property type="evidence" value="ECO:0007669"/>
    <property type="project" value="UniProtKB-KW"/>
</dbReference>
<name>A0A354YUZ7_9FIRM</name>
<feature type="domain" description="RNase II/RNase R cold shock" evidence="4">
    <location>
        <begin position="5"/>
        <end position="68"/>
    </location>
</feature>
<sequence>RQIYPIYVKASRKWKAKEGDKVLVRISSWPERDKVAEGKIVEVLGRKGEAGVDLKVLAKKHGLRLEFPDNVLEEARSVAVAVAAEEISRRRDLRDWRMVTIDGEDAK</sequence>
<dbReference type="PANTHER" id="PTHR23355">
    <property type="entry name" value="RIBONUCLEASE"/>
    <property type="match status" value="1"/>
</dbReference>
<keyword evidence="2" id="KW-0378">Hydrolase</keyword>
<dbReference type="InterPro" id="IPR040476">
    <property type="entry name" value="CSD2"/>
</dbReference>
<dbReference type="GO" id="GO:0005829">
    <property type="term" value="C:cytosol"/>
    <property type="evidence" value="ECO:0007669"/>
    <property type="project" value="TreeGrafter"/>
</dbReference>
<evidence type="ECO:0000256" key="3">
    <source>
        <dbReference type="ARBA" id="ARBA00022839"/>
    </source>
</evidence>
<evidence type="ECO:0000313" key="5">
    <source>
        <dbReference type="EMBL" id="HBK52511.1"/>
    </source>
</evidence>
<keyword evidence="1" id="KW-0540">Nuclease</keyword>
<keyword evidence="3" id="KW-0269">Exonuclease</keyword>
<dbReference type="EMBL" id="DNZF01000025">
    <property type="protein sequence ID" value="HBK52511.1"/>
    <property type="molecule type" value="Genomic_DNA"/>
</dbReference>
<comment type="caution">
    <text evidence="5">The sequence shown here is derived from an EMBL/GenBank/DDBJ whole genome shotgun (WGS) entry which is preliminary data.</text>
</comment>
<proteinExistence type="predicted"/>
<dbReference type="InterPro" id="IPR012340">
    <property type="entry name" value="NA-bd_OB-fold"/>
</dbReference>
<dbReference type="AlphaFoldDB" id="A0A354YUZ7"/>
<dbReference type="Proteomes" id="UP000263273">
    <property type="component" value="Unassembled WGS sequence"/>
</dbReference>
<feature type="non-terminal residue" evidence="5">
    <location>
        <position position="107"/>
    </location>
</feature>
<dbReference type="InterPro" id="IPR050180">
    <property type="entry name" value="RNR_Ribonuclease"/>
</dbReference>
<evidence type="ECO:0000256" key="1">
    <source>
        <dbReference type="ARBA" id="ARBA00022722"/>
    </source>
</evidence>
<organism evidence="5 6">
    <name type="scientific">Syntrophomonas wolfei</name>
    <dbReference type="NCBI Taxonomy" id="863"/>
    <lineage>
        <taxon>Bacteria</taxon>
        <taxon>Bacillati</taxon>
        <taxon>Bacillota</taxon>
        <taxon>Clostridia</taxon>
        <taxon>Eubacteriales</taxon>
        <taxon>Syntrophomonadaceae</taxon>
        <taxon>Syntrophomonas</taxon>
    </lineage>
</organism>
<gene>
    <name evidence="5" type="ORF">DDZ44_01050</name>
</gene>
<evidence type="ECO:0000259" key="4">
    <source>
        <dbReference type="Pfam" id="PF17876"/>
    </source>
</evidence>
<dbReference type="Pfam" id="PF17876">
    <property type="entry name" value="CSD2"/>
    <property type="match status" value="1"/>
</dbReference>
<evidence type="ECO:0000313" key="6">
    <source>
        <dbReference type="Proteomes" id="UP000263273"/>
    </source>
</evidence>
<dbReference type="GO" id="GO:0006402">
    <property type="term" value="P:mRNA catabolic process"/>
    <property type="evidence" value="ECO:0007669"/>
    <property type="project" value="TreeGrafter"/>
</dbReference>
<accession>A0A354YUZ7</accession>
<reference evidence="5 6" key="1">
    <citation type="journal article" date="2018" name="Nat. Biotechnol.">
        <title>A standardized bacterial taxonomy based on genome phylogeny substantially revises the tree of life.</title>
        <authorList>
            <person name="Parks D.H."/>
            <person name="Chuvochina M."/>
            <person name="Waite D.W."/>
            <person name="Rinke C."/>
            <person name="Skarshewski A."/>
            <person name="Chaumeil P.A."/>
            <person name="Hugenholtz P."/>
        </authorList>
    </citation>
    <scope>NUCLEOTIDE SEQUENCE [LARGE SCALE GENOMIC DNA]</scope>
    <source>
        <strain evidence="5">UBA10948</strain>
    </source>
</reference>
<protein>
    <submittedName>
        <fullName evidence="5">Ribonuclease R</fullName>
    </submittedName>
</protein>
<evidence type="ECO:0000256" key="2">
    <source>
        <dbReference type="ARBA" id="ARBA00022801"/>
    </source>
</evidence>
<dbReference type="SUPFAM" id="SSF50249">
    <property type="entry name" value="Nucleic acid-binding proteins"/>
    <property type="match status" value="1"/>
</dbReference>